<protein>
    <submittedName>
        <fullName evidence="1">Phosphonatase-like hydrolase</fullName>
    </submittedName>
</protein>
<dbReference type="InterPro" id="IPR050155">
    <property type="entry name" value="HAD-like_hydrolase_sf"/>
</dbReference>
<dbReference type="InterPro" id="IPR023198">
    <property type="entry name" value="PGP-like_dom2"/>
</dbReference>
<accession>A0ABP7GKF1</accession>
<reference evidence="2" key="1">
    <citation type="journal article" date="2019" name="Int. J. Syst. Evol. Microbiol.">
        <title>The Global Catalogue of Microorganisms (GCM) 10K type strain sequencing project: providing services to taxonomists for standard genome sequencing and annotation.</title>
        <authorList>
            <consortium name="The Broad Institute Genomics Platform"/>
            <consortium name="The Broad Institute Genome Sequencing Center for Infectious Disease"/>
            <person name="Wu L."/>
            <person name="Ma J."/>
        </authorList>
    </citation>
    <scope>NUCLEOTIDE SEQUENCE [LARGE SCALE GENOMIC DNA]</scope>
    <source>
        <strain evidence="2">JCM 17137</strain>
    </source>
</reference>
<dbReference type="Pfam" id="PF00702">
    <property type="entry name" value="Hydrolase"/>
    <property type="match status" value="1"/>
</dbReference>
<dbReference type="Gene3D" id="3.40.50.1000">
    <property type="entry name" value="HAD superfamily/HAD-like"/>
    <property type="match status" value="1"/>
</dbReference>
<name>A0ABP7GKF1_9ACTN</name>
<dbReference type="SFLD" id="SFLDG01129">
    <property type="entry name" value="C1.5:_HAD__Beta-PGM__Phosphata"/>
    <property type="match status" value="1"/>
</dbReference>
<dbReference type="Gene3D" id="1.10.150.240">
    <property type="entry name" value="Putative phosphatase, domain 2"/>
    <property type="match status" value="1"/>
</dbReference>
<organism evidence="1 2">
    <name type="scientific">Salinactinospora qingdaonensis</name>
    <dbReference type="NCBI Taxonomy" id="702744"/>
    <lineage>
        <taxon>Bacteria</taxon>
        <taxon>Bacillati</taxon>
        <taxon>Actinomycetota</taxon>
        <taxon>Actinomycetes</taxon>
        <taxon>Streptosporangiales</taxon>
        <taxon>Nocardiopsidaceae</taxon>
        <taxon>Salinactinospora</taxon>
    </lineage>
</organism>
<dbReference type="InterPro" id="IPR023214">
    <property type="entry name" value="HAD_sf"/>
</dbReference>
<keyword evidence="2" id="KW-1185">Reference proteome</keyword>
<dbReference type="InterPro" id="IPR022468">
    <property type="entry name" value="PhnX-like"/>
</dbReference>
<dbReference type="RefSeq" id="WP_344977125.1">
    <property type="nucleotide sequence ID" value="NZ_BAABDD010000047.1"/>
</dbReference>
<dbReference type="Proteomes" id="UP001500908">
    <property type="component" value="Unassembled WGS sequence"/>
</dbReference>
<dbReference type="NCBIfam" id="TIGR03351">
    <property type="entry name" value="PhnX-like"/>
    <property type="match status" value="1"/>
</dbReference>
<proteinExistence type="predicted"/>
<dbReference type="EMBL" id="BAABDD010000047">
    <property type="protein sequence ID" value="GAA3765572.1"/>
    <property type="molecule type" value="Genomic_DNA"/>
</dbReference>
<dbReference type="SFLD" id="SFLDS00003">
    <property type="entry name" value="Haloacid_Dehalogenase"/>
    <property type="match status" value="1"/>
</dbReference>
<comment type="caution">
    <text evidence="1">The sequence shown here is derived from an EMBL/GenBank/DDBJ whole genome shotgun (WGS) entry which is preliminary data.</text>
</comment>
<dbReference type="SUPFAM" id="SSF56784">
    <property type="entry name" value="HAD-like"/>
    <property type="match status" value="1"/>
</dbReference>
<dbReference type="PANTHER" id="PTHR43434">
    <property type="entry name" value="PHOSPHOGLYCOLATE PHOSPHATASE"/>
    <property type="match status" value="1"/>
</dbReference>
<dbReference type="PANTHER" id="PTHR43434:SF19">
    <property type="entry name" value="PHOSPHONOACETALDEHYDE HYDROLASE"/>
    <property type="match status" value="1"/>
</dbReference>
<sequence>MPRRPFEPSDTIDVLPPIQLAVLDMAGTTVADDGLVEQAFTRAIATQGIRAGTTAHEHMLDYVRATMGEPRISVFRALLDGDERRAHEANQAFERVYGELVGAGACTALPGAVETIESLRGAGIYVALTTGFSRSTQNAILNVLGWYDLVDLALSPADAGRGRPYPDLVFAAIMRLGLSDVRAVAVAGDTASDMLTARRAGVPVAAGVLTGAHSGDALRKAGATHVLNSVAGLTELLVEE</sequence>
<dbReference type="InterPro" id="IPR036412">
    <property type="entry name" value="HAD-like_sf"/>
</dbReference>
<gene>
    <name evidence="1" type="ORF">GCM10022402_48600</name>
</gene>
<evidence type="ECO:0000313" key="2">
    <source>
        <dbReference type="Proteomes" id="UP001500908"/>
    </source>
</evidence>
<evidence type="ECO:0000313" key="1">
    <source>
        <dbReference type="EMBL" id="GAA3765572.1"/>
    </source>
</evidence>